<evidence type="ECO:0000313" key="2">
    <source>
        <dbReference type="EMBL" id="OMJ25458.1"/>
    </source>
</evidence>
<evidence type="ECO:0000256" key="1">
    <source>
        <dbReference type="SAM" id="MobiDB-lite"/>
    </source>
</evidence>
<protein>
    <submittedName>
        <fullName evidence="2">Uncharacterized protein</fullName>
    </submittedName>
</protein>
<feature type="region of interest" description="Disordered" evidence="1">
    <location>
        <begin position="176"/>
        <end position="203"/>
    </location>
</feature>
<evidence type="ECO:0000313" key="3">
    <source>
        <dbReference type="Proteomes" id="UP000187429"/>
    </source>
</evidence>
<accession>A0A1R1YEU2</accession>
<keyword evidence="3" id="KW-1185">Reference proteome</keyword>
<feature type="region of interest" description="Disordered" evidence="1">
    <location>
        <begin position="120"/>
        <end position="152"/>
    </location>
</feature>
<reference evidence="3" key="1">
    <citation type="submission" date="2017-01" db="EMBL/GenBank/DDBJ databases">
        <authorList>
            <person name="Wang Y."/>
            <person name="White M."/>
            <person name="Kvist S."/>
            <person name="Moncalvo J.-M."/>
        </authorList>
    </citation>
    <scope>NUCLEOTIDE SEQUENCE [LARGE SCALE GENOMIC DNA]</scope>
    <source>
        <strain evidence="3">ID-206-W2</strain>
    </source>
</reference>
<feature type="non-terminal residue" evidence="2">
    <location>
        <position position="270"/>
    </location>
</feature>
<feature type="compositionally biased region" description="Polar residues" evidence="1">
    <location>
        <begin position="176"/>
        <end position="193"/>
    </location>
</feature>
<name>A0A1R1YEU2_9FUNG</name>
<dbReference type="AlphaFoldDB" id="A0A1R1YEU2"/>
<sequence length="270" mass="29644">MSLQKEAKNFCNKDSYSLTASPDIPKQDLIPASTILTTPPNIIPNSSNAIAYPYLLPNSVASIQSKYDLPTTSDNTHTDLGLDKINKISSITIKDKIFIKRLIGNDYDYASNPQNTLELDLNSNPQNTLQLDPSSNPRNTLELDPSSNPRNTLELDLSSNPQNTLQLDLNSILISSPSSTKTSENQNRNTTSILPLKKGPHNTTAESFNTTIKIPLTNPNLESTKNLTIAEKSISVADDEKSENIPLINLINTQDIPNPQNPPILNKKIS</sequence>
<comment type="caution">
    <text evidence="2">The sequence shown here is derived from an EMBL/GenBank/DDBJ whole genome shotgun (WGS) entry which is preliminary data.</text>
</comment>
<proteinExistence type="predicted"/>
<organism evidence="2 3">
    <name type="scientific">Smittium culicis</name>
    <dbReference type="NCBI Taxonomy" id="133412"/>
    <lineage>
        <taxon>Eukaryota</taxon>
        <taxon>Fungi</taxon>
        <taxon>Fungi incertae sedis</taxon>
        <taxon>Zoopagomycota</taxon>
        <taxon>Kickxellomycotina</taxon>
        <taxon>Harpellomycetes</taxon>
        <taxon>Harpellales</taxon>
        <taxon>Legeriomycetaceae</taxon>
        <taxon>Smittium</taxon>
    </lineage>
</organism>
<dbReference type="Proteomes" id="UP000187429">
    <property type="component" value="Unassembled WGS sequence"/>
</dbReference>
<gene>
    <name evidence="2" type="ORF">AYI69_g4288</name>
</gene>
<dbReference type="EMBL" id="LSSM01001638">
    <property type="protein sequence ID" value="OMJ25458.1"/>
    <property type="molecule type" value="Genomic_DNA"/>
</dbReference>